<reference evidence="2 3" key="1">
    <citation type="submission" date="2019-11" db="EMBL/GenBank/DDBJ databases">
        <title>Caenimonas koreensis gen. nov., sp. nov., isolated from activated sludge.</title>
        <authorList>
            <person name="Seung H.R."/>
        </authorList>
    </citation>
    <scope>NUCLEOTIDE SEQUENCE [LARGE SCALE GENOMIC DNA]</scope>
    <source>
        <strain evidence="2 3">EMB320</strain>
    </source>
</reference>
<comment type="caution">
    <text evidence="2">The sequence shown here is derived from an EMBL/GenBank/DDBJ whole genome shotgun (WGS) entry which is preliminary data.</text>
</comment>
<evidence type="ECO:0000313" key="2">
    <source>
        <dbReference type="EMBL" id="MRD48231.1"/>
    </source>
</evidence>
<keyword evidence="2" id="KW-0378">Hydrolase</keyword>
<dbReference type="PANTHER" id="PTHR12905">
    <property type="entry name" value="METALLOPHOSPHOESTERASE"/>
    <property type="match status" value="1"/>
</dbReference>
<organism evidence="2 3">
    <name type="scientific">Caenimonas koreensis DSM 17982</name>
    <dbReference type="NCBI Taxonomy" id="1121255"/>
    <lineage>
        <taxon>Bacteria</taxon>
        <taxon>Pseudomonadati</taxon>
        <taxon>Pseudomonadota</taxon>
        <taxon>Betaproteobacteria</taxon>
        <taxon>Burkholderiales</taxon>
        <taxon>Comamonadaceae</taxon>
        <taxon>Caenimonas</taxon>
    </lineage>
</organism>
<protein>
    <submittedName>
        <fullName evidence="2">Phosphohydrolase</fullName>
    </submittedName>
</protein>
<dbReference type="InterPro" id="IPR029052">
    <property type="entry name" value="Metallo-depent_PP-like"/>
</dbReference>
<feature type="domain" description="Calcineurin-like phosphoesterase" evidence="1">
    <location>
        <begin position="49"/>
        <end position="231"/>
    </location>
</feature>
<dbReference type="InterPro" id="IPR004843">
    <property type="entry name" value="Calcineurin-like_PHP"/>
</dbReference>
<dbReference type="GO" id="GO:0016787">
    <property type="term" value="F:hydrolase activity"/>
    <property type="evidence" value="ECO:0007669"/>
    <property type="project" value="UniProtKB-KW"/>
</dbReference>
<sequence length="286" mass="31251">MRPASVEYTSPPEPDLFFIMDGRHFAGAGAAPVGDDEVAHTLLTQIPTMRLLLTSDLHYRLRHYDWLLGVAARFDAVVIAGDHIDISSTVSDRVQIAALSASLTALSHESRLLVCSGNHDLDSRNPQGEKTAAWLDAVRSGTLAIDGDTVHIADTMFTVCPWWDGPHAREAVAALLAEAASKRTGRWIWVYHAPPEGPLSWTGKRHFGDPALPALIAQYAPSAVLCGHIHEAPHKKDGSWFDRIGNTWLFNAGNQIGDIPARIEIDFDAQVARWITMEGVEEQALG</sequence>
<dbReference type="AlphaFoldDB" id="A0A844BCK2"/>
<accession>A0A844BCK2</accession>
<dbReference type="Proteomes" id="UP000487350">
    <property type="component" value="Unassembled WGS sequence"/>
</dbReference>
<evidence type="ECO:0000259" key="1">
    <source>
        <dbReference type="Pfam" id="PF00149"/>
    </source>
</evidence>
<gene>
    <name evidence="2" type="ORF">GHT07_13155</name>
</gene>
<proteinExistence type="predicted"/>
<name>A0A844BCK2_9BURK</name>
<dbReference type="Gene3D" id="3.60.21.10">
    <property type="match status" value="1"/>
</dbReference>
<dbReference type="EMBL" id="WJBU01000011">
    <property type="protein sequence ID" value="MRD48231.1"/>
    <property type="molecule type" value="Genomic_DNA"/>
</dbReference>
<dbReference type="Pfam" id="PF00149">
    <property type="entry name" value="Metallophos"/>
    <property type="match status" value="1"/>
</dbReference>
<evidence type="ECO:0000313" key="3">
    <source>
        <dbReference type="Proteomes" id="UP000487350"/>
    </source>
</evidence>
<dbReference type="OrthoDB" id="332939at2"/>
<keyword evidence="3" id="KW-1185">Reference proteome</keyword>
<dbReference type="InterPro" id="IPR051693">
    <property type="entry name" value="UPF0046_metallophosphoest"/>
</dbReference>
<dbReference type="SUPFAM" id="SSF56300">
    <property type="entry name" value="Metallo-dependent phosphatases"/>
    <property type="match status" value="1"/>
</dbReference>
<dbReference type="PANTHER" id="PTHR12905:SF0">
    <property type="entry name" value="CALCINEURIN-LIKE PHOSPHOESTERASE DOMAIN-CONTAINING PROTEIN"/>
    <property type="match status" value="1"/>
</dbReference>